<dbReference type="EMBL" id="CM047902">
    <property type="protein sequence ID" value="KAJ0096178.1"/>
    <property type="molecule type" value="Genomic_DNA"/>
</dbReference>
<evidence type="ECO:0000313" key="2">
    <source>
        <dbReference type="Proteomes" id="UP001164250"/>
    </source>
</evidence>
<dbReference type="Proteomes" id="UP001164250">
    <property type="component" value="Chromosome 6"/>
</dbReference>
<protein>
    <submittedName>
        <fullName evidence="1">Uncharacterized protein</fullName>
    </submittedName>
</protein>
<accession>A0ACC1BB38</accession>
<reference evidence="2" key="1">
    <citation type="journal article" date="2023" name="G3 (Bethesda)">
        <title>Genome assembly and association tests identify interacting loci associated with vigor, precocity, and sex in interspecific pistachio rootstocks.</title>
        <authorList>
            <person name="Palmer W."/>
            <person name="Jacygrad E."/>
            <person name="Sagayaradj S."/>
            <person name="Cavanaugh K."/>
            <person name="Han R."/>
            <person name="Bertier L."/>
            <person name="Beede B."/>
            <person name="Kafkas S."/>
            <person name="Golino D."/>
            <person name="Preece J."/>
            <person name="Michelmore R."/>
        </authorList>
    </citation>
    <scope>NUCLEOTIDE SEQUENCE [LARGE SCALE GENOMIC DNA]</scope>
</reference>
<comment type="caution">
    <text evidence="1">The sequence shown here is derived from an EMBL/GenBank/DDBJ whole genome shotgun (WGS) entry which is preliminary data.</text>
</comment>
<sequence length="127" mass="14532">MKYGNLTIICLIFPYSTGDWFDSNGGVKVDDLGFTLVNTNRLCHKSDLFILASQAKQVFYIVDQLDENWVAVFVMPKRVYKLNLNNEIDDHMQFESPVDAQAFLFIDGGDNDDFLYTCSDAEGIWIE</sequence>
<proteinExistence type="predicted"/>
<organism evidence="1 2">
    <name type="scientific">Pistacia atlantica</name>
    <dbReference type="NCBI Taxonomy" id="434234"/>
    <lineage>
        <taxon>Eukaryota</taxon>
        <taxon>Viridiplantae</taxon>
        <taxon>Streptophyta</taxon>
        <taxon>Embryophyta</taxon>
        <taxon>Tracheophyta</taxon>
        <taxon>Spermatophyta</taxon>
        <taxon>Magnoliopsida</taxon>
        <taxon>eudicotyledons</taxon>
        <taxon>Gunneridae</taxon>
        <taxon>Pentapetalae</taxon>
        <taxon>rosids</taxon>
        <taxon>malvids</taxon>
        <taxon>Sapindales</taxon>
        <taxon>Anacardiaceae</taxon>
        <taxon>Pistacia</taxon>
    </lineage>
</organism>
<keyword evidence="2" id="KW-1185">Reference proteome</keyword>
<gene>
    <name evidence="1" type="ORF">Patl1_15856</name>
</gene>
<evidence type="ECO:0000313" key="1">
    <source>
        <dbReference type="EMBL" id="KAJ0096178.1"/>
    </source>
</evidence>
<name>A0ACC1BB38_9ROSI</name>